<proteinExistence type="predicted"/>
<sequence length="72" mass="8450">MYTYWIFWYKQLSSGQMTYLIRQYSEGGNARDGRYSVNFQEAHKSISLTISALELEDSAMYFCVLRASQCLK</sequence>
<dbReference type="Ensembl" id="ENSOART00020071662.1">
    <property type="protein sequence ID" value="ENSOARP00020058559.1"/>
    <property type="gene ID" value="ENSOARG00020040890.1"/>
</dbReference>
<reference evidence="1" key="2">
    <citation type="submission" date="2025-08" db="UniProtKB">
        <authorList>
            <consortium name="Ensembl"/>
        </authorList>
    </citation>
    <scope>IDENTIFICATION</scope>
</reference>
<organism evidence="1">
    <name type="scientific">Ovis aries</name>
    <name type="common">Sheep</name>
    <dbReference type="NCBI Taxonomy" id="9940"/>
    <lineage>
        <taxon>Eukaryota</taxon>
        <taxon>Metazoa</taxon>
        <taxon>Chordata</taxon>
        <taxon>Craniata</taxon>
        <taxon>Vertebrata</taxon>
        <taxon>Euteleostomi</taxon>
        <taxon>Mammalia</taxon>
        <taxon>Eutheria</taxon>
        <taxon>Laurasiatheria</taxon>
        <taxon>Artiodactyla</taxon>
        <taxon>Ruminantia</taxon>
        <taxon>Pecora</taxon>
        <taxon>Bovidae</taxon>
        <taxon>Caprinae</taxon>
        <taxon>Ovis</taxon>
    </lineage>
</organism>
<evidence type="ECO:0000313" key="1">
    <source>
        <dbReference type="Ensembl" id="ENSOARP00020058559.1"/>
    </source>
</evidence>
<reference evidence="1" key="3">
    <citation type="submission" date="2025-09" db="UniProtKB">
        <authorList>
            <consortium name="Ensembl"/>
        </authorList>
    </citation>
    <scope>IDENTIFICATION</scope>
</reference>
<reference evidence="1" key="1">
    <citation type="submission" date="2020-11" db="EMBL/GenBank/DDBJ databases">
        <authorList>
            <person name="Davenport K.M."/>
            <person name="Bickhart D.M."/>
            <person name="Smith T.P.L."/>
            <person name="Murdoch B.M."/>
            <person name="Rosen B.D."/>
        </authorList>
    </citation>
    <scope>NUCLEOTIDE SEQUENCE [LARGE SCALE GENOMIC DNA]</scope>
    <source>
        <strain evidence="1">OAR_USU_Benz2616</strain>
    </source>
</reference>
<protein>
    <submittedName>
        <fullName evidence="1">Uncharacterized protein</fullName>
    </submittedName>
</protein>
<accession>A0AC11EI60</accession>
<name>A0AC11EI60_SHEEP</name>